<evidence type="ECO:0000313" key="2">
    <source>
        <dbReference type="EMBL" id="KAK0620310.1"/>
    </source>
</evidence>
<organism evidence="2 3">
    <name type="scientific">Immersiella caudata</name>
    <dbReference type="NCBI Taxonomy" id="314043"/>
    <lineage>
        <taxon>Eukaryota</taxon>
        <taxon>Fungi</taxon>
        <taxon>Dikarya</taxon>
        <taxon>Ascomycota</taxon>
        <taxon>Pezizomycotina</taxon>
        <taxon>Sordariomycetes</taxon>
        <taxon>Sordariomycetidae</taxon>
        <taxon>Sordariales</taxon>
        <taxon>Lasiosphaeriaceae</taxon>
        <taxon>Immersiella</taxon>
    </lineage>
</organism>
<keyword evidence="3" id="KW-1185">Reference proteome</keyword>
<dbReference type="Proteomes" id="UP001175000">
    <property type="component" value="Unassembled WGS sequence"/>
</dbReference>
<reference evidence="2" key="1">
    <citation type="submission" date="2023-06" db="EMBL/GenBank/DDBJ databases">
        <title>Genome-scale phylogeny and comparative genomics of the fungal order Sordariales.</title>
        <authorList>
            <consortium name="Lawrence Berkeley National Laboratory"/>
            <person name="Hensen N."/>
            <person name="Bonometti L."/>
            <person name="Westerberg I."/>
            <person name="Brannstrom I.O."/>
            <person name="Guillou S."/>
            <person name="Cros-Aarteil S."/>
            <person name="Calhoun S."/>
            <person name="Haridas S."/>
            <person name="Kuo A."/>
            <person name="Mondo S."/>
            <person name="Pangilinan J."/>
            <person name="Riley R."/>
            <person name="Labutti K."/>
            <person name="Andreopoulos B."/>
            <person name="Lipzen A."/>
            <person name="Chen C."/>
            <person name="Yanf M."/>
            <person name="Daum C."/>
            <person name="Ng V."/>
            <person name="Clum A."/>
            <person name="Steindorff A."/>
            <person name="Ohm R."/>
            <person name="Martin F."/>
            <person name="Silar P."/>
            <person name="Natvig D."/>
            <person name="Lalanne C."/>
            <person name="Gautier V."/>
            <person name="Ament-Velasquez S.L."/>
            <person name="Kruys A."/>
            <person name="Hutchinson M.I."/>
            <person name="Powell A.J."/>
            <person name="Barry K."/>
            <person name="Miller A.N."/>
            <person name="Grigoriev I.V."/>
            <person name="Debuchy R."/>
            <person name="Gladieux P."/>
            <person name="Thoren M.H."/>
            <person name="Johannesson H."/>
        </authorList>
    </citation>
    <scope>NUCLEOTIDE SEQUENCE</scope>
    <source>
        <strain evidence="2">CBS 606.72</strain>
    </source>
</reference>
<gene>
    <name evidence="2" type="ORF">B0T14DRAFT_521054</name>
</gene>
<keyword evidence="1" id="KW-1133">Transmembrane helix</keyword>
<evidence type="ECO:0000313" key="3">
    <source>
        <dbReference type="Proteomes" id="UP001175000"/>
    </source>
</evidence>
<evidence type="ECO:0000256" key="1">
    <source>
        <dbReference type="SAM" id="Phobius"/>
    </source>
</evidence>
<feature type="transmembrane region" description="Helical" evidence="1">
    <location>
        <begin position="62"/>
        <end position="82"/>
    </location>
</feature>
<protein>
    <submittedName>
        <fullName evidence="2">Uncharacterized protein</fullName>
    </submittedName>
</protein>
<dbReference type="AlphaFoldDB" id="A0AA39WS24"/>
<keyword evidence="1" id="KW-0472">Membrane</keyword>
<dbReference type="EMBL" id="JAULSU010000004">
    <property type="protein sequence ID" value="KAK0620310.1"/>
    <property type="molecule type" value="Genomic_DNA"/>
</dbReference>
<keyword evidence="1" id="KW-0812">Transmembrane</keyword>
<sequence length="91" mass="9781">MVSQVPETVQEVLAGPRSAATVTRHERVPSAEVCGAASPQGCLRIFDRRETSSGPGPPRGRISVSMGFSTIFAFFVSIMIALQCWTSQIKV</sequence>
<name>A0AA39WS24_9PEZI</name>
<proteinExistence type="predicted"/>
<accession>A0AA39WS24</accession>
<comment type="caution">
    <text evidence="2">The sequence shown here is derived from an EMBL/GenBank/DDBJ whole genome shotgun (WGS) entry which is preliminary data.</text>
</comment>